<evidence type="ECO:0000256" key="9">
    <source>
        <dbReference type="ARBA" id="ARBA00023002"/>
    </source>
</evidence>
<accession>A0A6A6V8V8</accession>
<dbReference type="GO" id="GO:0071949">
    <property type="term" value="F:FAD binding"/>
    <property type="evidence" value="ECO:0007669"/>
    <property type="project" value="InterPro"/>
</dbReference>
<keyword evidence="7 12" id="KW-0274">FAD</keyword>
<feature type="binding site" evidence="14">
    <location>
        <position position="152"/>
    </location>
    <ligand>
        <name>FAD</name>
        <dbReference type="ChEBI" id="CHEBI:57692"/>
    </ligand>
</feature>
<dbReference type="InterPro" id="IPR002655">
    <property type="entry name" value="Acyl-CoA_oxidase_C"/>
</dbReference>
<comment type="subcellular location">
    <subcellularLocation>
        <location evidence="3">Peroxisome</location>
    </subcellularLocation>
</comment>
<reference evidence="20" key="1">
    <citation type="journal article" date="2020" name="Stud. Mycol.">
        <title>101 Dothideomycetes genomes: a test case for predicting lifestyles and emergence of pathogens.</title>
        <authorList>
            <person name="Haridas S."/>
            <person name="Albert R."/>
            <person name="Binder M."/>
            <person name="Bloem J."/>
            <person name="Labutti K."/>
            <person name="Salamov A."/>
            <person name="Andreopoulos B."/>
            <person name="Baker S."/>
            <person name="Barry K."/>
            <person name="Bills G."/>
            <person name="Bluhm B."/>
            <person name="Cannon C."/>
            <person name="Castanera R."/>
            <person name="Culley D."/>
            <person name="Daum C."/>
            <person name="Ezra D."/>
            <person name="Gonzalez J."/>
            <person name="Henrissat B."/>
            <person name="Kuo A."/>
            <person name="Liang C."/>
            <person name="Lipzen A."/>
            <person name="Lutzoni F."/>
            <person name="Magnuson J."/>
            <person name="Mondo S."/>
            <person name="Nolan M."/>
            <person name="Ohm R."/>
            <person name="Pangilinan J."/>
            <person name="Park H.-J."/>
            <person name="Ramirez L."/>
            <person name="Alfaro M."/>
            <person name="Sun H."/>
            <person name="Tritt A."/>
            <person name="Yoshinaga Y."/>
            <person name="Zwiers L.-H."/>
            <person name="Turgeon B."/>
            <person name="Goodwin S."/>
            <person name="Spatafora J."/>
            <person name="Crous P."/>
            <person name="Grigoriev I."/>
        </authorList>
    </citation>
    <scope>NUCLEOTIDE SEQUENCE</scope>
    <source>
        <strain evidence="20">CBS 119925</strain>
    </source>
</reference>
<dbReference type="Gene3D" id="2.40.110.10">
    <property type="entry name" value="Butyryl-CoA Dehydrogenase, subunit A, domain 2"/>
    <property type="match status" value="1"/>
</dbReference>
<dbReference type="Pfam" id="PF02770">
    <property type="entry name" value="Acyl-CoA_dh_M"/>
    <property type="match status" value="1"/>
</dbReference>
<dbReference type="Gene3D" id="1.20.140.10">
    <property type="entry name" value="Butyryl-CoA Dehydrogenase, subunit A, domain 3"/>
    <property type="match status" value="2"/>
</dbReference>
<comment type="catalytic activity">
    <reaction evidence="1">
        <text>a 2,3-saturated acyl-CoA + O2 = a (2E)-enoyl-CoA + H2O2</text>
        <dbReference type="Rhea" id="RHEA:38959"/>
        <dbReference type="ChEBI" id="CHEBI:15379"/>
        <dbReference type="ChEBI" id="CHEBI:16240"/>
        <dbReference type="ChEBI" id="CHEBI:58856"/>
        <dbReference type="ChEBI" id="CHEBI:65111"/>
        <dbReference type="EC" id="1.3.3.6"/>
    </reaction>
</comment>
<protein>
    <recommendedName>
        <fullName evidence="12">Acyl-coenzyme A oxidase</fullName>
    </recommendedName>
</protein>
<evidence type="ECO:0000256" key="6">
    <source>
        <dbReference type="ARBA" id="ARBA00022630"/>
    </source>
</evidence>
<evidence type="ECO:0000256" key="12">
    <source>
        <dbReference type="PIRNR" id="PIRNR000168"/>
    </source>
</evidence>
<dbReference type="SUPFAM" id="SSF47203">
    <property type="entry name" value="Acyl-CoA dehydrogenase C-terminal domain-like"/>
    <property type="match status" value="2"/>
</dbReference>
<dbReference type="FunFam" id="1.20.140.10:FF:000013">
    <property type="entry name" value="Acyl-coenzyme A oxidase"/>
    <property type="match status" value="1"/>
</dbReference>
<feature type="domain" description="Acyl-coenzyme A oxidase N-terminal" evidence="18">
    <location>
        <begin position="33"/>
        <end position="146"/>
    </location>
</feature>
<evidence type="ECO:0000256" key="2">
    <source>
        <dbReference type="ARBA" id="ARBA00001974"/>
    </source>
</evidence>
<dbReference type="GO" id="GO:0003997">
    <property type="term" value="F:acyl-CoA oxidase activity"/>
    <property type="evidence" value="ECO:0007669"/>
    <property type="project" value="UniProtKB-EC"/>
</dbReference>
<evidence type="ECO:0000259" key="19">
    <source>
        <dbReference type="Pfam" id="PF22924"/>
    </source>
</evidence>
<dbReference type="OrthoDB" id="538336at2759"/>
<dbReference type="InterPro" id="IPR055060">
    <property type="entry name" value="ACOX_C_alpha1"/>
</dbReference>
<evidence type="ECO:0000256" key="1">
    <source>
        <dbReference type="ARBA" id="ARBA00001201"/>
    </source>
</evidence>
<proteinExistence type="inferred from homology"/>
<dbReference type="InterPro" id="IPR046373">
    <property type="entry name" value="Acyl-CoA_Oxase/DH_mid-dom_sf"/>
</dbReference>
<dbReference type="InterPro" id="IPR012258">
    <property type="entry name" value="Acyl-CoA_oxidase"/>
</dbReference>
<evidence type="ECO:0000259" key="17">
    <source>
        <dbReference type="Pfam" id="PF02770"/>
    </source>
</evidence>
<evidence type="ECO:0000256" key="11">
    <source>
        <dbReference type="ARBA" id="ARBA00023140"/>
    </source>
</evidence>
<dbReference type="GO" id="GO:0055088">
    <property type="term" value="P:lipid homeostasis"/>
    <property type="evidence" value="ECO:0007669"/>
    <property type="project" value="TreeGrafter"/>
</dbReference>
<evidence type="ECO:0000256" key="7">
    <source>
        <dbReference type="ARBA" id="ARBA00022827"/>
    </source>
</evidence>
<comment type="pathway">
    <text evidence="4">Lipid metabolism; peroxisomal fatty acid beta-oxidation.</text>
</comment>
<gene>
    <name evidence="20" type="ORF">M011DRAFT_405898</name>
</gene>
<feature type="binding site" evidence="14">
    <location>
        <position position="191"/>
    </location>
    <ligand>
        <name>FAD</name>
        <dbReference type="ChEBI" id="CHEBI:57692"/>
    </ligand>
</feature>
<dbReference type="Pfam" id="PF22924">
    <property type="entry name" value="ACOX_C_alpha1"/>
    <property type="match status" value="1"/>
</dbReference>
<dbReference type="InterPro" id="IPR009100">
    <property type="entry name" value="AcylCoA_DH/oxidase_NM_dom_sf"/>
</dbReference>
<dbReference type="InterPro" id="IPR006091">
    <property type="entry name" value="Acyl-CoA_Oxase/DH_mid-dom"/>
</dbReference>
<evidence type="ECO:0000256" key="4">
    <source>
        <dbReference type="ARBA" id="ARBA00004846"/>
    </source>
</evidence>
<dbReference type="PIRSF" id="PIRSF000168">
    <property type="entry name" value="Acyl-CoA_oxidase"/>
    <property type="match status" value="1"/>
</dbReference>
<dbReference type="Pfam" id="PF14749">
    <property type="entry name" value="Acyl-CoA_ox_N"/>
    <property type="match status" value="1"/>
</dbReference>
<evidence type="ECO:0000256" key="8">
    <source>
        <dbReference type="ARBA" id="ARBA00022832"/>
    </source>
</evidence>
<dbReference type="GO" id="GO:0005777">
    <property type="term" value="C:peroxisome"/>
    <property type="evidence" value="ECO:0007669"/>
    <property type="project" value="UniProtKB-SubCell"/>
</dbReference>
<dbReference type="FunFam" id="2.40.110.10:FF:000003">
    <property type="entry name" value="Acyl-coenzyme A oxidase"/>
    <property type="match status" value="1"/>
</dbReference>
<evidence type="ECO:0000256" key="14">
    <source>
        <dbReference type="PIRSR" id="PIRSR000168-2"/>
    </source>
</evidence>
<dbReference type="GO" id="GO:0005504">
    <property type="term" value="F:fatty acid binding"/>
    <property type="evidence" value="ECO:0007669"/>
    <property type="project" value="TreeGrafter"/>
</dbReference>
<keyword evidence="21" id="KW-1185">Reference proteome</keyword>
<name>A0A6A6V8V8_9PLEO</name>
<dbReference type="FunFam" id="1.20.140.10:FF:000005">
    <property type="entry name" value="Acyl-coenzyme A oxidase"/>
    <property type="match status" value="1"/>
</dbReference>
<organism evidence="20 21">
    <name type="scientific">Sporormia fimetaria CBS 119925</name>
    <dbReference type="NCBI Taxonomy" id="1340428"/>
    <lineage>
        <taxon>Eukaryota</taxon>
        <taxon>Fungi</taxon>
        <taxon>Dikarya</taxon>
        <taxon>Ascomycota</taxon>
        <taxon>Pezizomycotina</taxon>
        <taxon>Dothideomycetes</taxon>
        <taxon>Pleosporomycetidae</taxon>
        <taxon>Pleosporales</taxon>
        <taxon>Sporormiaceae</taxon>
        <taxon>Sporormia</taxon>
    </lineage>
</organism>
<dbReference type="Proteomes" id="UP000799440">
    <property type="component" value="Unassembled WGS sequence"/>
</dbReference>
<evidence type="ECO:0000259" key="16">
    <source>
        <dbReference type="Pfam" id="PF01756"/>
    </source>
</evidence>
<feature type="active site" description="Proton acceptor" evidence="13">
    <location>
        <position position="438"/>
    </location>
</feature>
<evidence type="ECO:0000256" key="10">
    <source>
        <dbReference type="ARBA" id="ARBA00023098"/>
    </source>
</evidence>
<evidence type="ECO:0000256" key="15">
    <source>
        <dbReference type="SAM" id="MobiDB-lite"/>
    </source>
</evidence>
<dbReference type="Gene3D" id="1.10.540.10">
    <property type="entry name" value="Acyl-CoA dehydrogenase/oxidase, N-terminal domain"/>
    <property type="match status" value="1"/>
</dbReference>
<dbReference type="PANTHER" id="PTHR10909:SF250">
    <property type="entry name" value="PEROXISOMAL ACYL-COENZYME A OXIDASE 1"/>
    <property type="match status" value="1"/>
</dbReference>
<feature type="region of interest" description="Disordered" evidence="15">
    <location>
        <begin position="1"/>
        <end position="21"/>
    </location>
</feature>
<dbReference type="EMBL" id="MU006581">
    <property type="protein sequence ID" value="KAF2745731.1"/>
    <property type="molecule type" value="Genomic_DNA"/>
</dbReference>
<comment type="similarity">
    <text evidence="5 12">Belongs to the acyl-CoA oxidase family.</text>
</comment>
<evidence type="ECO:0000313" key="20">
    <source>
        <dbReference type="EMBL" id="KAF2745731.1"/>
    </source>
</evidence>
<dbReference type="InterPro" id="IPR037069">
    <property type="entry name" value="AcylCoA_DH/ox_N_sf"/>
</dbReference>
<dbReference type="UniPathway" id="UPA00661"/>
<keyword evidence="8" id="KW-0276">Fatty acid metabolism</keyword>
<dbReference type="AlphaFoldDB" id="A0A6A6V8V8"/>
<dbReference type="Pfam" id="PF01756">
    <property type="entry name" value="ACOX"/>
    <property type="match status" value="1"/>
</dbReference>
<keyword evidence="10" id="KW-0443">Lipid metabolism</keyword>
<evidence type="ECO:0000256" key="13">
    <source>
        <dbReference type="PIRSR" id="PIRSR000168-1"/>
    </source>
</evidence>
<dbReference type="GO" id="GO:0033540">
    <property type="term" value="P:fatty acid beta-oxidation using acyl-CoA oxidase"/>
    <property type="evidence" value="ECO:0007669"/>
    <property type="project" value="UniProtKB-UniPathway"/>
</dbReference>
<keyword evidence="11" id="KW-0576">Peroxisome</keyword>
<dbReference type="InterPro" id="IPR029320">
    <property type="entry name" value="Acyl-CoA_ox_N"/>
</dbReference>
<evidence type="ECO:0000313" key="21">
    <source>
        <dbReference type="Proteomes" id="UP000799440"/>
    </source>
</evidence>
<dbReference type="PANTHER" id="PTHR10909">
    <property type="entry name" value="ELECTRON TRANSPORT OXIDOREDUCTASE"/>
    <property type="match status" value="1"/>
</dbReference>
<dbReference type="InterPro" id="IPR036250">
    <property type="entry name" value="AcylCo_DH-like_C"/>
</dbReference>
<keyword evidence="9" id="KW-0560">Oxidoreductase</keyword>
<dbReference type="SUPFAM" id="SSF56645">
    <property type="entry name" value="Acyl-CoA dehydrogenase NM domain-like"/>
    <property type="match status" value="1"/>
</dbReference>
<evidence type="ECO:0000256" key="5">
    <source>
        <dbReference type="ARBA" id="ARBA00006288"/>
    </source>
</evidence>
<keyword evidence="6 12" id="KW-0285">Flavoprotein</keyword>
<evidence type="ECO:0000256" key="3">
    <source>
        <dbReference type="ARBA" id="ARBA00004275"/>
    </source>
</evidence>
<sequence>MPQTPSWVKQLKPSGPQGSDLLASERAASNVPVEQLSELLFTKETIQKKNKILATLKSEEMFDKSPNYYAGRYEYFEKSVARAKALRNLKLRENWTLEEYRIACDLISEPLPYSLHEGMFVVTLKDQGTPEQQERFTKPADDYKIIGCYAQTELGHGSNVRGLETTATWNPERKTFTMHSPYLTASKWWIGSLGKMANFACVMAQLIINGKSYGPHPFIVQIRDLKTHEPLENVHVGDIGPKVGYNTMDNGFLLFNNVEVPHISMLARFSEVDPNTSKYVRKADPKLIYGTMTWVRSTIVMQSGSALARGVTIATRYSAIRRQFTDRDEPKAKVETPVLNYSMVQIRLFPLLAATYALHFTGKAMMNLYTRAQETLSKGGASILADLHGSSCALKALSSTIAVEGLEVCRRACGGHGFSSFSGIGNWYGNYLPTVTFEGDNYMLTQQVANYVLKSARAALAGKAAKNETGHILAEYLKKKDIRPSFDITSSNADIVSAFAWRAASLIFDIQNKRDNLKTAWNDLLVDFYRMNKAYAQYMVVVNFYNTLQNTKAAPEIESVLSTLFRLYALHTLDQEASDFTATGACTERQVAVARSTVEQKLLKEIRPHALRLVDAWDFDDYVLDSSLGRHDGKVYEDMFYRASELNPLNRVTVDPYPESPVCFRKVEEAHPKSKL</sequence>
<evidence type="ECO:0000259" key="18">
    <source>
        <dbReference type="Pfam" id="PF14749"/>
    </source>
</evidence>
<feature type="domain" description="Acyl-CoA oxidase C-terminal" evidence="16">
    <location>
        <begin position="493"/>
        <end position="656"/>
    </location>
</feature>
<feature type="domain" description="Acyl-CoA oxidase C-alpha1" evidence="19">
    <location>
        <begin position="289"/>
        <end position="453"/>
    </location>
</feature>
<feature type="domain" description="Acyl-CoA oxidase/dehydrogenase middle" evidence="17">
    <location>
        <begin position="148"/>
        <end position="258"/>
    </location>
</feature>
<comment type="cofactor">
    <cofactor evidence="2">
        <name>FAD</name>
        <dbReference type="ChEBI" id="CHEBI:57692"/>
    </cofactor>
</comment>